<comment type="catalytic activity">
    <reaction evidence="1 18">
        <text>a 1,2-diacyl-sn-glycero-3-phosphate + CTP + H(+) = a CDP-1,2-diacyl-sn-glycerol + diphosphate</text>
        <dbReference type="Rhea" id="RHEA:16229"/>
        <dbReference type="ChEBI" id="CHEBI:15378"/>
        <dbReference type="ChEBI" id="CHEBI:33019"/>
        <dbReference type="ChEBI" id="CHEBI:37563"/>
        <dbReference type="ChEBI" id="CHEBI:58332"/>
        <dbReference type="ChEBI" id="CHEBI:58608"/>
        <dbReference type="EC" id="2.7.7.41"/>
    </reaction>
</comment>
<dbReference type="PANTHER" id="PTHR46382">
    <property type="entry name" value="PHOSPHATIDATE CYTIDYLYLTRANSFERASE"/>
    <property type="match status" value="1"/>
</dbReference>
<feature type="transmembrane region" description="Helical" evidence="20">
    <location>
        <begin position="263"/>
        <end position="280"/>
    </location>
</feature>
<evidence type="ECO:0000313" key="21">
    <source>
        <dbReference type="EMBL" id="QGG94865.1"/>
    </source>
</evidence>
<evidence type="ECO:0000256" key="11">
    <source>
        <dbReference type="ARBA" id="ARBA00022692"/>
    </source>
</evidence>
<keyword evidence="14" id="KW-0443">Lipid metabolism</keyword>
<feature type="transmembrane region" description="Helical" evidence="20">
    <location>
        <begin position="318"/>
        <end position="339"/>
    </location>
</feature>
<evidence type="ECO:0000256" key="13">
    <source>
        <dbReference type="ARBA" id="ARBA00022989"/>
    </source>
</evidence>
<dbReference type="AlphaFoldDB" id="A0A5Q2RNU0"/>
<evidence type="ECO:0000256" key="3">
    <source>
        <dbReference type="ARBA" id="ARBA00005119"/>
    </source>
</evidence>
<keyword evidence="13 20" id="KW-1133">Transmembrane helix</keyword>
<keyword evidence="9" id="KW-0444">Lipid biosynthesis</keyword>
<keyword evidence="10 18" id="KW-0808">Transferase</keyword>
<feature type="transmembrane region" description="Helical" evidence="20">
    <location>
        <begin position="212"/>
        <end position="230"/>
    </location>
</feature>
<keyword evidence="16" id="KW-0594">Phospholipid biosynthesis</keyword>
<dbReference type="GO" id="GO:0016024">
    <property type="term" value="P:CDP-diacylglycerol biosynthetic process"/>
    <property type="evidence" value="ECO:0007669"/>
    <property type="project" value="UniProtKB-UniPathway"/>
</dbReference>
<reference evidence="21 22" key="1">
    <citation type="submission" date="2019-11" db="EMBL/GenBank/DDBJ databases">
        <authorList>
            <person name="He Y."/>
        </authorList>
    </citation>
    <scope>NUCLEOTIDE SEQUENCE [LARGE SCALE GENOMIC DNA]</scope>
    <source>
        <strain evidence="21 22">SCSIO 58843</strain>
    </source>
</reference>
<comment type="pathway">
    <text evidence="4">Lipid metabolism.</text>
</comment>
<evidence type="ECO:0000256" key="5">
    <source>
        <dbReference type="ARBA" id="ARBA00010185"/>
    </source>
</evidence>
<organism evidence="21 22">
    <name type="scientific">Actinomarinicola tropica</name>
    <dbReference type="NCBI Taxonomy" id="2789776"/>
    <lineage>
        <taxon>Bacteria</taxon>
        <taxon>Bacillati</taxon>
        <taxon>Actinomycetota</taxon>
        <taxon>Acidimicrobiia</taxon>
        <taxon>Acidimicrobiales</taxon>
        <taxon>Iamiaceae</taxon>
        <taxon>Actinomarinicola</taxon>
    </lineage>
</organism>
<comment type="similarity">
    <text evidence="5 18">Belongs to the CDS family.</text>
</comment>
<evidence type="ECO:0000256" key="9">
    <source>
        <dbReference type="ARBA" id="ARBA00022516"/>
    </source>
</evidence>
<dbReference type="GO" id="GO:0004605">
    <property type="term" value="F:phosphatidate cytidylyltransferase activity"/>
    <property type="evidence" value="ECO:0007669"/>
    <property type="project" value="UniProtKB-EC"/>
</dbReference>
<gene>
    <name evidence="21" type="ORF">GH723_06940</name>
</gene>
<feature type="region of interest" description="Disordered" evidence="19">
    <location>
        <begin position="153"/>
        <end position="172"/>
    </location>
</feature>
<evidence type="ECO:0000313" key="22">
    <source>
        <dbReference type="Proteomes" id="UP000334019"/>
    </source>
</evidence>
<evidence type="ECO:0000256" key="14">
    <source>
        <dbReference type="ARBA" id="ARBA00023098"/>
    </source>
</evidence>
<keyword evidence="8" id="KW-1003">Cell membrane</keyword>
<evidence type="ECO:0000256" key="17">
    <source>
        <dbReference type="ARBA" id="ARBA00023264"/>
    </source>
</evidence>
<dbReference type="EC" id="2.7.7.41" evidence="6 18"/>
<sequence length="448" mass="46539">MDDRPRQPDDEPQDEGFRVLSSDEAESESESDPNQFGRVPVVRPDDPPSGGDTGEPAAAPPADEGAPPSDGAPALPHWTDPPTGDVPKIFGDTDDDLQAWSTVSSAQPRWRDQASDWDDSDLAELGQDLPPVGPSDEDPDDLITFDDDEFEQPATYSVPRDPAEPHDGRGADPYAEERVAAPRAGRDMGQAVAVGVGLVVLAGVLLTLGAKFVMALVVVVLVLASAEMFATLRRVGYNPPTLVGLAAAAALPLAAYWRGESGLVLGLVLTMVVALLWYLLDIGGEHAVPNIGVTVLTVAYVGVFGSFAALLLRAPDGTGLLLAAVIGTVAYDVAGLFIGRSMGRAPLSVASPNKTVEGTIGGMAAALLATVIVTGQIAPFDAMGDALLLGLVLAVAAPAGDLCESLLKRDLGVKDMGSILPGHGGLLDRFDGLLFALPATYYLARIVL</sequence>
<feature type="transmembrane region" description="Helical" evidence="20">
    <location>
        <begin position="292"/>
        <end position="312"/>
    </location>
</feature>
<name>A0A5Q2RNU0_9ACTN</name>
<feature type="compositionally biased region" description="Low complexity" evidence="19">
    <location>
        <begin position="37"/>
        <end position="74"/>
    </location>
</feature>
<keyword evidence="17" id="KW-1208">Phospholipid metabolism</keyword>
<comment type="pathway">
    <text evidence="3 18">Phospholipid metabolism; CDP-diacylglycerol biosynthesis; CDP-diacylglycerol from sn-glycerol 3-phosphate: step 3/3.</text>
</comment>
<dbReference type="KEGG" id="atq:GH723_06940"/>
<evidence type="ECO:0000256" key="16">
    <source>
        <dbReference type="ARBA" id="ARBA00023209"/>
    </source>
</evidence>
<dbReference type="EMBL" id="CP045851">
    <property type="protein sequence ID" value="QGG94865.1"/>
    <property type="molecule type" value="Genomic_DNA"/>
</dbReference>
<dbReference type="InterPro" id="IPR000374">
    <property type="entry name" value="PC_trans"/>
</dbReference>
<dbReference type="Proteomes" id="UP000334019">
    <property type="component" value="Chromosome"/>
</dbReference>
<keyword evidence="12 18" id="KW-0548">Nucleotidyltransferase</keyword>
<dbReference type="Pfam" id="PF01148">
    <property type="entry name" value="CTP_transf_1"/>
    <property type="match status" value="1"/>
</dbReference>
<keyword evidence="15 20" id="KW-0472">Membrane</keyword>
<evidence type="ECO:0000256" key="6">
    <source>
        <dbReference type="ARBA" id="ARBA00012487"/>
    </source>
</evidence>
<evidence type="ECO:0000256" key="4">
    <source>
        <dbReference type="ARBA" id="ARBA00005189"/>
    </source>
</evidence>
<keyword evidence="22" id="KW-1185">Reference proteome</keyword>
<accession>A0A5Q2RNU0</accession>
<evidence type="ECO:0000256" key="12">
    <source>
        <dbReference type="ARBA" id="ARBA00022695"/>
    </source>
</evidence>
<evidence type="ECO:0000256" key="10">
    <source>
        <dbReference type="ARBA" id="ARBA00022679"/>
    </source>
</evidence>
<dbReference type="PROSITE" id="PS01315">
    <property type="entry name" value="CDS"/>
    <property type="match status" value="1"/>
</dbReference>
<feature type="compositionally biased region" description="Acidic residues" evidence="19">
    <location>
        <begin position="135"/>
        <end position="145"/>
    </location>
</feature>
<feature type="region of interest" description="Disordered" evidence="19">
    <location>
        <begin position="1"/>
        <end position="145"/>
    </location>
</feature>
<dbReference type="GO" id="GO:0005886">
    <property type="term" value="C:plasma membrane"/>
    <property type="evidence" value="ECO:0007669"/>
    <property type="project" value="UniProtKB-SubCell"/>
</dbReference>
<evidence type="ECO:0000256" key="15">
    <source>
        <dbReference type="ARBA" id="ARBA00023136"/>
    </source>
</evidence>
<evidence type="ECO:0000256" key="1">
    <source>
        <dbReference type="ARBA" id="ARBA00001698"/>
    </source>
</evidence>
<evidence type="ECO:0000256" key="2">
    <source>
        <dbReference type="ARBA" id="ARBA00004651"/>
    </source>
</evidence>
<feature type="transmembrane region" description="Helical" evidence="20">
    <location>
        <begin position="360"/>
        <end position="380"/>
    </location>
</feature>
<feature type="transmembrane region" description="Helical" evidence="20">
    <location>
        <begin position="237"/>
        <end position="257"/>
    </location>
</feature>
<evidence type="ECO:0000256" key="7">
    <source>
        <dbReference type="ARBA" id="ARBA00019373"/>
    </source>
</evidence>
<evidence type="ECO:0000256" key="18">
    <source>
        <dbReference type="RuleBase" id="RU003938"/>
    </source>
</evidence>
<proteinExistence type="inferred from homology"/>
<evidence type="ECO:0000256" key="19">
    <source>
        <dbReference type="SAM" id="MobiDB-lite"/>
    </source>
</evidence>
<protein>
    <recommendedName>
        <fullName evidence="7 18">Phosphatidate cytidylyltransferase</fullName>
        <ecNumber evidence="6 18">2.7.7.41</ecNumber>
    </recommendedName>
</protein>
<evidence type="ECO:0000256" key="8">
    <source>
        <dbReference type="ARBA" id="ARBA00022475"/>
    </source>
</evidence>
<keyword evidence="11 18" id="KW-0812">Transmembrane</keyword>
<feature type="compositionally biased region" description="Basic and acidic residues" evidence="19">
    <location>
        <begin position="161"/>
        <end position="172"/>
    </location>
</feature>
<dbReference type="RefSeq" id="WP_153758973.1">
    <property type="nucleotide sequence ID" value="NZ_CP045851.1"/>
</dbReference>
<dbReference type="PANTHER" id="PTHR46382:SF1">
    <property type="entry name" value="PHOSPHATIDATE CYTIDYLYLTRANSFERASE"/>
    <property type="match status" value="1"/>
</dbReference>
<comment type="subcellular location">
    <subcellularLocation>
        <location evidence="2">Cell membrane</location>
        <topology evidence="2">Multi-pass membrane protein</topology>
    </subcellularLocation>
</comment>
<dbReference type="UniPathway" id="UPA00557">
    <property type="reaction ID" value="UER00614"/>
</dbReference>
<evidence type="ECO:0000256" key="20">
    <source>
        <dbReference type="SAM" id="Phobius"/>
    </source>
</evidence>